<evidence type="ECO:0000256" key="10">
    <source>
        <dbReference type="ARBA" id="ARBA00023004"/>
    </source>
</evidence>
<evidence type="ECO:0000256" key="7">
    <source>
        <dbReference type="ARBA" id="ARBA00022723"/>
    </source>
</evidence>
<dbReference type="PROSITE" id="PS00086">
    <property type="entry name" value="CYTOCHROME_P450"/>
    <property type="match status" value="1"/>
</dbReference>
<keyword evidence="12" id="KW-0472">Membrane</keyword>
<comment type="similarity">
    <text evidence="4 14">Belongs to the cytochrome P450 family.</text>
</comment>
<keyword evidence="8" id="KW-1133">Transmembrane helix</keyword>
<comment type="subcellular location">
    <subcellularLocation>
        <location evidence="2">Membrane</location>
        <topology evidence="2">Single-pass membrane protein</topology>
    </subcellularLocation>
</comment>
<evidence type="ECO:0000256" key="4">
    <source>
        <dbReference type="ARBA" id="ARBA00010617"/>
    </source>
</evidence>
<dbReference type="GO" id="GO:0016020">
    <property type="term" value="C:membrane"/>
    <property type="evidence" value="ECO:0007669"/>
    <property type="project" value="UniProtKB-SubCell"/>
</dbReference>
<dbReference type="InterPro" id="IPR050364">
    <property type="entry name" value="Cytochrome_P450_fung"/>
</dbReference>
<protein>
    <recommendedName>
        <fullName evidence="17">Cytochrome P450</fullName>
    </recommendedName>
</protein>
<name>S8E3N9_FOMSC</name>
<evidence type="ECO:0000256" key="11">
    <source>
        <dbReference type="ARBA" id="ARBA00023033"/>
    </source>
</evidence>
<keyword evidence="10 13" id="KW-0408">Iron</keyword>
<keyword evidence="9 14" id="KW-0560">Oxidoreductase</keyword>
<dbReference type="EMBL" id="KE504154">
    <property type="protein sequence ID" value="EPS99741.1"/>
    <property type="molecule type" value="Genomic_DNA"/>
</dbReference>
<reference evidence="15 16" key="1">
    <citation type="journal article" date="2012" name="Science">
        <title>The Paleozoic origin of enzymatic lignin decomposition reconstructed from 31 fungal genomes.</title>
        <authorList>
            <person name="Floudas D."/>
            <person name="Binder M."/>
            <person name="Riley R."/>
            <person name="Barry K."/>
            <person name="Blanchette R.A."/>
            <person name="Henrissat B."/>
            <person name="Martinez A.T."/>
            <person name="Otillar R."/>
            <person name="Spatafora J.W."/>
            <person name="Yadav J.S."/>
            <person name="Aerts A."/>
            <person name="Benoit I."/>
            <person name="Boyd A."/>
            <person name="Carlson A."/>
            <person name="Copeland A."/>
            <person name="Coutinho P.M."/>
            <person name="de Vries R.P."/>
            <person name="Ferreira P."/>
            <person name="Findley K."/>
            <person name="Foster B."/>
            <person name="Gaskell J."/>
            <person name="Glotzer D."/>
            <person name="Gorecki P."/>
            <person name="Heitman J."/>
            <person name="Hesse C."/>
            <person name="Hori C."/>
            <person name="Igarashi K."/>
            <person name="Jurgens J.A."/>
            <person name="Kallen N."/>
            <person name="Kersten P."/>
            <person name="Kohler A."/>
            <person name="Kuees U."/>
            <person name="Kumar T.K.A."/>
            <person name="Kuo A."/>
            <person name="LaButti K."/>
            <person name="Larrondo L.F."/>
            <person name="Lindquist E."/>
            <person name="Ling A."/>
            <person name="Lombard V."/>
            <person name="Lucas S."/>
            <person name="Lundell T."/>
            <person name="Martin R."/>
            <person name="McLaughlin D.J."/>
            <person name="Morgenstern I."/>
            <person name="Morin E."/>
            <person name="Murat C."/>
            <person name="Nagy L.G."/>
            <person name="Nolan M."/>
            <person name="Ohm R.A."/>
            <person name="Patyshakuliyeva A."/>
            <person name="Rokas A."/>
            <person name="Ruiz-Duenas F.J."/>
            <person name="Sabat G."/>
            <person name="Salamov A."/>
            <person name="Samejima M."/>
            <person name="Schmutz J."/>
            <person name="Slot J.C."/>
            <person name="St John F."/>
            <person name="Stenlid J."/>
            <person name="Sun H."/>
            <person name="Sun S."/>
            <person name="Syed K."/>
            <person name="Tsang A."/>
            <person name="Wiebenga A."/>
            <person name="Young D."/>
            <person name="Pisabarro A."/>
            <person name="Eastwood D.C."/>
            <person name="Martin F."/>
            <person name="Cullen D."/>
            <person name="Grigoriev I.V."/>
            <person name="Hibbett D.S."/>
        </authorList>
    </citation>
    <scope>NUCLEOTIDE SEQUENCE</scope>
    <source>
        <strain evidence="16">FP-58527</strain>
    </source>
</reference>
<dbReference type="InterPro" id="IPR017972">
    <property type="entry name" value="Cyt_P450_CS"/>
</dbReference>
<dbReference type="eggNOG" id="KOG0156">
    <property type="taxonomic scope" value="Eukaryota"/>
</dbReference>
<dbReference type="HOGENOM" id="CLU_001570_2_3_1"/>
<keyword evidence="11 14" id="KW-0503">Monooxygenase</keyword>
<dbReference type="OrthoDB" id="2789670at2759"/>
<dbReference type="PRINTS" id="PR00385">
    <property type="entry name" value="P450"/>
</dbReference>
<keyword evidence="16" id="KW-1185">Reference proteome</keyword>
<evidence type="ECO:0000256" key="5">
    <source>
        <dbReference type="ARBA" id="ARBA00022617"/>
    </source>
</evidence>
<organism evidence="15 16">
    <name type="scientific">Fomitopsis schrenkii</name>
    <name type="common">Brown rot fungus</name>
    <dbReference type="NCBI Taxonomy" id="2126942"/>
    <lineage>
        <taxon>Eukaryota</taxon>
        <taxon>Fungi</taxon>
        <taxon>Dikarya</taxon>
        <taxon>Basidiomycota</taxon>
        <taxon>Agaricomycotina</taxon>
        <taxon>Agaricomycetes</taxon>
        <taxon>Polyporales</taxon>
        <taxon>Fomitopsis</taxon>
    </lineage>
</organism>
<evidence type="ECO:0000256" key="13">
    <source>
        <dbReference type="PIRSR" id="PIRSR602401-1"/>
    </source>
</evidence>
<evidence type="ECO:0000313" key="15">
    <source>
        <dbReference type="EMBL" id="EPS99741.1"/>
    </source>
</evidence>
<gene>
    <name evidence="15" type="ORF">FOMPIDRAFT_55745</name>
</gene>
<evidence type="ECO:0000256" key="12">
    <source>
        <dbReference type="ARBA" id="ARBA00023136"/>
    </source>
</evidence>
<dbReference type="InParanoid" id="S8E3N9"/>
<dbReference type="Pfam" id="PF00067">
    <property type="entry name" value="p450"/>
    <property type="match status" value="1"/>
</dbReference>
<evidence type="ECO:0000256" key="9">
    <source>
        <dbReference type="ARBA" id="ARBA00023002"/>
    </source>
</evidence>
<evidence type="ECO:0000256" key="3">
    <source>
        <dbReference type="ARBA" id="ARBA00005179"/>
    </source>
</evidence>
<keyword evidence="6" id="KW-0812">Transmembrane</keyword>
<evidence type="ECO:0000256" key="8">
    <source>
        <dbReference type="ARBA" id="ARBA00022989"/>
    </source>
</evidence>
<evidence type="ECO:0000256" key="6">
    <source>
        <dbReference type="ARBA" id="ARBA00022692"/>
    </source>
</evidence>
<dbReference type="PANTHER" id="PTHR46300">
    <property type="entry name" value="P450, PUTATIVE (EUROFUNG)-RELATED-RELATED"/>
    <property type="match status" value="1"/>
</dbReference>
<dbReference type="PANTHER" id="PTHR46300:SF7">
    <property type="entry name" value="P450, PUTATIVE (EUROFUNG)-RELATED"/>
    <property type="match status" value="1"/>
</dbReference>
<dbReference type="InterPro" id="IPR001128">
    <property type="entry name" value="Cyt_P450"/>
</dbReference>
<dbReference type="Gene3D" id="1.10.630.10">
    <property type="entry name" value="Cytochrome P450"/>
    <property type="match status" value="1"/>
</dbReference>
<dbReference type="GO" id="GO:0004497">
    <property type="term" value="F:monooxygenase activity"/>
    <property type="evidence" value="ECO:0007669"/>
    <property type="project" value="UniProtKB-KW"/>
</dbReference>
<feature type="non-terminal residue" evidence="15">
    <location>
        <position position="1"/>
    </location>
</feature>
<dbReference type="SUPFAM" id="SSF48264">
    <property type="entry name" value="Cytochrome P450"/>
    <property type="match status" value="1"/>
</dbReference>
<dbReference type="InterPro" id="IPR036396">
    <property type="entry name" value="Cyt_P450_sf"/>
</dbReference>
<evidence type="ECO:0000256" key="14">
    <source>
        <dbReference type="RuleBase" id="RU000461"/>
    </source>
</evidence>
<dbReference type="PRINTS" id="PR00463">
    <property type="entry name" value="EP450I"/>
</dbReference>
<accession>S8E3N9</accession>
<dbReference type="GO" id="GO:0020037">
    <property type="term" value="F:heme binding"/>
    <property type="evidence" value="ECO:0007669"/>
    <property type="project" value="InterPro"/>
</dbReference>
<evidence type="ECO:0000256" key="2">
    <source>
        <dbReference type="ARBA" id="ARBA00004167"/>
    </source>
</evidence>
<sequence>GPPSSGFSGSTMELPRHGPWREYITWSRIYGCMTYLYAYGRHIVVVNSHQTTLDLLERKSILYADRPRWSMAALAGRQNNLTFMGYTERLRKARAIIQASVNPRSHREWGPMLEDETFKAIENIIRDPAPWQDHINWYLATFINRFTYGTAMTEERLKLAEELGLQTQQALRPGYWIVDSIPLLIYLPAWLPGMGFKRWCKDARVQFNTFTLVPFLGAKESVKNSNDTEGMIPRRLGQLSGRSLKTEEEAVFSAACSIHTGLPVWLTTSALIQSFILLMTVHQEIQEMAHKEIADIVGTTRLPMLSDLPSLPYLTAVMKEVHRFHPVVATVSRSPTEHDQYNEYHIPKHAWMIFTLWAMAHDGAIYSDPDIFDPGRHLRHVGDPTYIDPRDITFGFGKRACPGANLANAQVALFMSQVISVFMLLPGKDDSGRVSVPRVAYTPTFVR</sequence>
<comment type="pathway">
    <text evidence="3">Secondary metabolite biosynthesis.</text>
</comment>
<dbReference type="InterPro" id="IPR002401">
    <property type="entry name" value="Cyt_P450_E_grp-I"/>
</dbReference>
<feature type="binding site" description="axial binding residue" evidence="13">
    <location>
        <position position="401"/>
    </location>
    <ligand>
        <name>heme</name>
        <dbReference type="ChEBI" id="CHEBI:30413"/>
    </ligand>
    <ligandPart>
        <name>Fe</name>
        <dbReference type="ChEBI" id="CHEBI:18248"/>
    </ligandPart>
</feature>
<dbReference type="AlphaFoldDB" id="S8E3N9"/>
<evidence type="ECO:0000256" key="1">
    <source>
        <dbReference type="ARBA" id="ARBA00001971"/>
    </source>
</evidence>
<keyword evidence="5 13" id="KW-0349">Heme</keyword>
<keyword evidence="7 13" id="KW-0479">Metal-binding</keyword>
<dbReference type="GO" id="GO:0016705">
    <property type="term" value="F:oxidoreductase activity, acting on paired donors, with incorporation or reduction of molecular oxygen"/>
    <property type="evidence" value="ECO:0007669"/>
    <property type="project" value="InterPro"/>
</dbReference>
<proteinExistence type="inferred from homology"/>
<dbReference type="STRING" id="743788.S8E3N9"/>
<comment type="cofactor">
    <cofactor evidence="1 13">
        <name>heme</name>
        <dbReference type="ChEBI" id="CHEBI:30413"/>
    </cofactor>
</comment>
<evidence type="ECO:0000313" key="16">
    <source>
        <dbReference type="Proteomes" id="UP000015241"/>
    </source>
</evidence>
<dbReference type="GO" id="GO:0005506">
    <property type="term" value="F:iron ion binding"/>
    <property type="evidence" value="ECO:0007669"/>
    <property type="project" value="InterPro"/>
</dbReference>
<evidence type="ECO:0008006" key="17">
    <source>
        <dbReference type="Google" id="ProtNLM"/>
    </source>
</evidence>
<dbReference type="Proteomes" id="UP000015241">
    <property type="component" value="Unassembled WGS sequence"/>
</dbReference>